<feature type="domain" description="Response regulatory" evidence="21">
    <location>
        <begin position="958"/>
        <end position="1072"/>
    </location>
</feature>
<dbReference type="Pfam" id="PF00072">
    <property type="entry name" value="Response_reg"/>
    <property type="match status" value="1"/>
</dbReference>
<reference evidence="23 24" key="1">
    <citation type="submission" date="2014-05" db="EMBL/GenBank/DDBJ databases">
        <title>ATOL: Assembling a taxonomically balanced genome-scale reconstruction of the evolutionary history of the Enterobacteriaceae.</title>
        <authorList>
            <person name="Plunkett G.III."/>
            <person name="Neeno-Eckwall E.C."/>
            <person name="Glasner J.D."/>
            <person name="Perna N.T."/>
        </authorList>
    </citation>
    <scope>NUCLEOTIDE SEQUENCE [LARGE SCALE GENOMIC DNA]</scope>
    <source>
        <strain evidence="23 24">ATCC 33852</strain>
    </source>
</reference>
<evidence type="ECO:0000259" key="22">
    <source>
        <dbReference type="PROSITE" id="PS50894"/>
    </source>
</evidence>
<dbReference type="SUPFAM" id="SSF53850">
    <property type="entry name" value="Periplasmic binding protein-like II"/>
    <property type="match status" value="2"/>
</dbReference>
<keyword evidence="14" id="KW-0902">Two-component regulatory system</keyword>
<dbReference type="InterPro" id="IPR036890">
    <property type="entry name" value="HATPase_C_sf"/>
</dbReference>
<evidence type="ECO:0000256" key="16">
    <source>
        <dbReference type="PROSITE-ProRule" id="PRU00110"/>
    </source>
</evidence>
<dbReference type="InterPro" id="IPR004358">
    <property type="entry name" value="Sig_transdc_His_kin-like_C"/>
</dbReference>
<evidence type="ECO:0000256" key="6">
    <source>
        <dbReference type="ARBA" id="ARBA00022553"/>
    </source>
</evidence>
<dbReference type="PANTHER" id="PTHR43047:SF72">
    <property type="entry name" value="OSMOSENSING HISTIDINE PROTEIN KINASE SLN1"/>
    <property type="match status" value="1"/>
</dbReference>
<dbReference type="InterPro" id="IPR036641">
    <property type="entry name" value="HPT_dom_sf"/>
</dbReference>
<dbReference type="Pfam" id="PF02518">
    <property type="entry name" value="HATPase_c"/>
    <property type="match status" value="1"/>
</dbReference>
<comment type="caution">
    <text evidence="23">The sequence shown here is derived from an EMBL/GenBank/DDBJ whole genome shotgun (WGS) entry which is preliminary data.</text>
</comment>
<sequence length="1200" mass="133708">MLKVLFVLLLTLSMSVLAAAPPQQLMIYSRQPQPELKFQLSDADWRWLGIKKELTVATWEPQNQPMDIVVAPATFEGISADYLQIVSRQLGVQPRPVRFNSRAEALMAVESGQVDMMIDDHGSPDIDLKRFAASVSYLPNHPALVTKEVNGMDKPAPGKPFSLVVAKDYLSDAQIKKLYPDALITRFPSSQSAISALAYRHYDYLLGNMANVSFFIDRNYSNSLSVVSVSPALDAGARFVMRKDNAALLRAVNSVLAAVTPLQQDAIINSWFLGPDFFFLHQPVKMTPHEQQWIKENPVIKVIANPFYAPVSLRDANGSFHGISMDLLHLISLRTGIHFEMIPEGDVSNMADDLVNHKGDMIAALSQSTQREDKMTFTRPFLFAPFVLVVRNDDKAPTELGGKMRVAVVEGNQIQQKYAELYPEVVWIPVANATLAMKLVEEKRADAAIHIQTGASFMIDRYFSGRLKIAARVGDQTATVSFGVRKDQRELESILNKTLADIPPRAYAKIFNKWQGSPEVPLETWKLYSTQYYLMFGLAGILVASTLIWAFWLRRAMKVKQKAQAALLLQLNFRDTLLNGSPTPIYVVNRHGEVISHNHAYDQFFAQVAPEHMALPLFDQRHPLSPLLPALKPLLFQRQHEEQGHEYHQRATLFNGEEDRIVAHWTTVLNDHKGAIDGLICGWQDITDYENLLVEVSAEKDNAQQANKAKSTFLATMSHEIRTPVSAIIGLLELAENSRHADTPDGEALQLAYTSAQSLIELVGDVLDLAKIESGNLELSPQWVSPVQTCSSVVHIFEGLAQQKGLKLSWDNSLTQDLEVWLDPQRLKQVLYNYLSNALKFTTRGTVGIELSGSLSAEDRLQMQVVVHDTGIGISDDDQQKLFVPFKQLDAGKKQTGTGLGLVISAELIQLMSGICRFDSQPGQGTRVILTFDLPARQALHSPVVTEDGLRITPRSLDILIADDHPTNRLLLRRQLTSLGHRVIEAVNGEQALRLWQEHHVDLVITDCHMPVMDGLALTRAIRQNGQPAVIWGLTANAQAAERKASLDVGMNECFFKPLRMKQLNAALHQLASVISTPPPLETLIDLPSLRALAMRDDALLRQMLEQTRDENRRDVAAATAALENEEWQTFAEALHKISGAAQIVGAEQIEEMASMMEDQTFGNPDAEALNTDFRQLCADILELDQAIRLWLIANDGQQS</sequence>
<evidence type="ECO:0000256" key="4">
    <source>
        <dbReference type="ARBA" id="ARBA00022475"/>
    </source>
</evidence>
<evidence type="ECO:0000259" key="21">
    <source>
        <dbReference type="PROSITE" id="PS50110"/>
    </source>
</evidence>
<dbReference type="GO" id="GO:0005524">
    <property type="term" value="F:ATP binding"/>
    <property type="evidence" value="ECO:0007669"/>
    <property type="project" value="UniProtKB-KW"/>
</dbReference>
<keyword evidence="13 18" id="KW-1133">Transmembrane helix</keyword>
<dbReference type="SUPFAM" id="SSF55785">
    <property type="entry name" value="PYP-like sensor domain (PAS domain)"/>
    <property type="match status" value="1"/>
</dbReference>
<dbReference type="Gene3D" id="1.20.120.160">
    <property type="entry name" value="HPT domain"/>
    <property type="match status" value="1"/>
</dbReference>
<evidence type="ECO:0000313" key="24">
    <source>
        <dbReference type="Proteomes" id="UP000028640"/>
    </source>
</evidence>
<dbReference type="PROSITE" id="PS50894">
    <property type="entry name" value="HPT"/>
    <property type="match status" value="1"/>
</dbReference>
<evidence type="ECO:0000256" key="3">
    <source>
        <dbReference type="ARBA" id="ARBA00012438"/>
    </source>
</evidence>
<feature type="modified residue" description="4-aspartylphosphate" evidence="17">
    <location>
        <position position="1007"/>
    </location>
</feature>
<dbReference type="CDD" id="cd17546">
    <property type="entry name" value="REC_hyHK_CKI1_RcsC-like"/>
    <property type="match status" value="1"/>
</dbReference>
<protein>
    <recommendedName>
        <fullName evidence="3">histidine kinase</fullName>
        <ecNumber evidence="3">2.7.13.3</ecNumber>
    </recommendedName>
</protein>
<dbReference type="RefSeq" id="WP_034789602.1">
    <property type="nucleotide sequence ID" value="NZ_JMPJ01000038.1"/>
</dbReference>
<dbReference type="Gene3D" id="3.40.50.2300">
    <property type="match status" value="1"/>
</dbReference>
<dbReference type="InterPro" id="IPR001789">
    <property type="entry name" value="Sig_transdc_resp-reg_receiver"/>
</dbReference>
<evidence type="ECO:0000256" key="14">
    <source>
        <dbReference type="ARBA" id="ARBA00023012"/>
    </source>
</evidence>
<dbReference type="GO" id="GO:0009927">
    <property type="term" value="F:histidine phosphotransfer kinase activity"/>
    <property type="evidence" value="ECO:0007669"/>
    <property type="project" value="TreeGrafter"/>
</dbReference>
<dbReference type="SUPFAM" id="SSF55874">
    <property type="entry name" value="ATPase domain of HSP90 chaperone/DNA topoisomerase II/histidine kinase"/>
    <property type="match status" value="1"/>
</dbReference>
<evidence type="ECO:0000259" key="20">
    <source>
        <dbReference type="PROSITE" id="PS50109"/>
    </source>
</evidence>
<keyword evidence="7" id="KW-0808">Transferase</keyword>
<dbReference type="EC" id="2.7.13.3" evidence="3"/>
<dbReference type="STRING" id="910964.GEAM_1262"/>
<name>A0A085GHJ7_EWIA3</name>
<dbReference type="GO" id="GO:0000155">
    <property type="term" value="F:phosphorelay sensor kinase activity"/>
    <property type="evidence" value="ECO:0007669"/>
    <property type="project" value="InterPro"/>
</dbReference>
<keyword evidence="8 18" id="KW-0812">Transmembrane</keyword>
<feature type="domain" description="HPt" evidence="22">
    <location>
        <begin position="1097"/>
        <end position="1191"/>
    </location>
</feature>
<dbReference type="Pfam" id="PF00512">
    <property type="entry name" value="HisKA"/>
    <property type="match status" value="1"/>
</dbReference>
<dbReference type="Gene3D" id="3.40.190.10">
    <property type="entry name" value="Periplasmic binding protein-like II"/>
    <property type="match status" value="4"/>
</dbReference>
<dbReference type="GeneID" id="78379601"/>
<dbReference type="CDD" id="cd13707">
    <property type="entry name" value="PBP2_BvgS_D2"/>
    <property type="match status" value="1"/>
</dbReference>
<comment type="subcellular location">
    <subcellularLocation>
        <location evidence="2">Cell inner membrane</location>
        <topology evidence="2">Multi-pass membrane protein</topology>
    </subcellularLocation>
</comment>
<dbReference type="GO" id="GO:0006355">
    <property type="term" value="P:regulation of DNA-templated transcription"/>
    <property type="evidence" value="ECO:0007669"/>
    <property type="project" value="InterPro"/>
</dbReference>
<evidence type="ECO:0000256" key="13">
    <source>
        <dbReference type="ARBA" id="ARBA00022989"/>
    </source>
</evidence>
<dbReference type="eggNOG" id="COG2205">
    <property type="taxonomic scope" value="Bacteria"/>
</dbReference>
<gene>
    <name evidence="23" type="ORF">GEAM_1262</name>
</gene>
<dbReference type="OrthoDB" id="9770795at2"/>
<dbReference type="InterPro" id="IPR005467">
    <property type="entry name" value="His_kinase_dom"/>
</dbReference>
<dbReference type="PRINTS" id="PR00344">
    <property type="entry name" value="BCTRLSENSOR"/>
</dbReference>
<dbReference type="InterPro" id="IPR001638">
    <property type="entry name" value="Solute-binding_3/MltF_N"/>
</dbReference>
<dbReference type="InterPro" id="IPR003594">
    <property type="entry name" value="HATPase_dom"/>
</dbReference>
<dbReference type="Gene3D" id="3.30.450.20">
    <property type="entry name" value="PAS domain"/>
    <property type="match status" value="1"/>
</dbReference>
<dbReference type="InterPro" id="IPR049870">
    <property type="entry name" value="BvgS-like_periplasmic1"/>
</dbReference>
<dbReference type="AlphaFoldDB" id="A0A085GHJ7"/>
<dbReference type="InterPro" id="IPR008207">
    <property type="entry name" value="Sig_transdc_His_kin_Hpt_dom"/>
</dbReference>
<evidence type="ECO:0000256" key="17">
    <source>
        <dbReference type="PROSITE-ProRule" id="PRU00169"/>
    </source>
</evidence>
<dbReference type="SMART" id="SM00388">
    <property type="entry name" value="HisKA"/>
    <property type="match status" value="1"/>
</dbReference>
<accession>A0A085GHJ7</accession>
<evidence type="ECO:0000256" key="18">
    <source>
        <dbReference type="SAM" id="Phobius"/>
    </source>
</evidence>
<evidence type="ECO:0000256" key="9">
    <source>
        <dbReference type="ARBA" id="ARBA00022729"/>
    </source>
</evidence>
<keyword evidence="4" id="KW-1003">Cell membrane</keyword>
<dbReference type="Pfam" id="PF00497">
    <property type="entry name" value="SBP_bac_3"/>
    <property type="match status" value="2"/>
</dbReference>
<proteinExistence type="predicted"/>
<feature type="signal peptide" evidence="19">
    <location>
        <begin position="1"/>
        <end position="18"/>
    </location>
</feature>
<keyword evidence="9 19" id="KW-0732">Signal</keyword>
<dbReference type="InterPro" id="IPR035965">
    <property type="entry name" value="PAS-like_dom_sf"/>
</dbReference>
<evidence type="ECO:0000256" key="7">
    <source>
        <dbReference type="ARBA" id="ARBA00022679"/>
    </source>
</evidence>
<dbReference type="InterPro" id="IPR013767">
    <property type="entry name" value="PAS_fold"/>
</dbReference>
<dbReference type="Gene3D" id="1.10.287.130">
    <property type="match status" value="1"/>
</dbReference>
<feature type="transmembrane region" description="Helical" evidence="18">
    <location>
        <begin position="532"/>
        <end position="552"/>
    </location>
</feature>
<keyword evidence="10" id="KW-0547">Nucleotide-binding</keyword>
<keyword evidence="15 18" id="KW-0472">Membrane</keyword>
<dbReference type="Pfam" id="PF01627">
    <property type="entry name" value="Hpt"/>
    <property type="match status" value="1"/>
</dbReference>
<dbReference type="InterPro" id="IPR011006">
    <property type="entry name" value="CheY-like_superfamily"/>
</dbReference>
<feature type="chain" id="PRO_5001791157" description="histidine kinase" evidence="19">
    <location>
        <begin position="19"/>
        <end position="1200"/>
    </location>
</feature>
<dbReference type="InterPro" id="IPR003661">
    <property type="entry name" value="HisK_dim/P_dom"/>
</dbReference>
<dbReference type="CDD" id="cd16922">
    <property type="entry name" value="HATPase_EvgS-ArcB-TorS-like"/>
    <property type="match status" value="1"/>
</dbReference>
<dbReference type="InterPro" id="IPR036097">
    <property type="entry name" value="HisK_dim/P_sf"/>
</dbReference>
<dbReference type="FunFam" id="3.30.565.10:FF:000010">
    <property type="entry name" value="Sensor histidine kinase RcsC"/>
    <property type="match status" value="1"/>
</dbReference>
<dbReference type="Proteomes" id="UP000028640">
    <property type="component" value="Unassembled WGS sequence"/>
</dbReference>
<evidence type="ECO:0000256" key="8">
    <source>
        <dbReference type="ARBA" id="ARBA00022692"/>
    </source>
</evidence>
<evidence type="ECO:0000256" key="2">
    <source>
        <dbReference type="ARBA" id="ARBA00004429"/>
    </source>
</evidence>
<dbReference type="SMART" id="SM00387">
    <property type="entry name" value="HATPase_c"/>
    <property type="match status" value="1"/>
</dbReference>
<evidence type="ECO:0000256" key="15">
    <source>
        <dbReference type="ARBA" id="ARBA00023136"/>
    </source>
</evidence>
<dbReference type="CDD" id="cd13705">
    <property type="entry name" value="PBP2_BvgS_D1"/>
    <property type="match status" value="1"/>
</dbReference>
<evidence type="ECO:0000313" key="23">
    <source>
        <dbReference type="EMBL" id="KFC83192.1"/>
    </source>
</evidence>
<evidence type="ECO:0000256" key="11">
    <source>
        <dbReference type="ARBA" id="ARBA00022777"/>
    </source>
</evidence>
<evidence type="ECO:0000256" key="12">
    <source>
        <dbReference type="ARBA" id="ARBA00022840"/>
    </source>
</evidence>
<dbReference type="eggNOG" id="COG0834">
    <property type="taxonomic scope" value="Bacteria"/>
</dbReference>
<dbReference type="GO" id="GO:0005886">
    <property type="term" value="C:plasma membrane"/>
    <property type="evidence" value="ECO:0007669"/>
    <property type="project" value="UniProtKB-SubCell"/>
</dbReference>
<evidence type="ECO:0000256" key="5">
    <source>
        <dbReference type="ARBA" id="ARBA00022519"/>
    </source>
</evidence>
<dbReference type="SUPFAM" id="SSF52172">
    <property type="entry name" value="CheY-like"/>
    <property type="match status" value="1"/>
</dbReference>
<dbReference type="PROSITE" id="PS50109">
    <property type="entry name" value="HIS_KIN"/>
    <property type="match status" value="1"/>
</dbReference>
<dbReference type="EMBL" id="JMPJ01000038">
    <property type="protein sequence ID" value="KFC83192.1"/>
    <property type="molecule type" value="Genomic_DNA"/>
</dbReference>
<dbReference type="PROSITE" id="PS50110">
    <property type="entry name" value="RESPONSE_REGULATORY"/>
    <property type="match status" value="1"/>
</dbReference>
<keyword evidence="6 17" id="KW-0597">Phosphoprotein</keyword>
<dbReference type="SUPFAM" id="SSF47226">
    <property type="entry name" value="Histidine-containing phosphotransfer domain, HPT domain"/>
    <property type="match status" value="1"/>
</dbReference>
<dbReference type="Gene3D" id="3.30.565.10">
    <property type="entry name" value="Histidine kinase-like ATPase, C-terminal domain"/>
    <property type="match status" value="1"/>
</dbReference>
<evidence type="ECO:0000256" key="19">
    <source>
        <dbReference type="SAM" id="SignalP"/>
    </source>
</evidence>
<feature type="domain" description="Histidine kinase" evidence="20">
    <location>
        <begin position="716"/>
        <end position="936"/>
    </location>
</feature>
<evidence type="ECO:0000256" key="10">
    <source>
        <dbReference type="ARBA" id="ARBA00022741"/>
    </source>
</evidence>
<comment type="catalytic activity">
    <reaction evidence="1">
        <text>ATP + protein L-histidine = ADP + protein N-phospho-L-histidine.</text>
        <dbReference type="EC" id="2.7.13.3"/>
    </reaction>
</comment>
<dbReference type="Pfam" id="PF00989">
    <property type="entry name" value="PAS"/>
    <property type="match status" value="1"/>
</dbReference>
<keyword evidence="11 23" id="KW-0418">Kinase</keyword>
<dbReference type="SMART" id="SM00062">
    <property type="entry name" value="PBPb"/>
    <property type="match status" value="2"/>
</dbReference>
<evidence type="ECO:0000256" key="1">
    <source>
        <dbReference type="ARBA" id="ARBA00000085"/>
    </source>
</evidence>
<dbReference type="InterPro" id="IPR049871">
    <property type="entry name" value="BvgS-like_periplasmic2"/>
</dbReference>
<keyword evidence="24" id="KW-1185">Reference proteome</keyword>
<keyword evidence="12" id="KW-0067">ATP-binding</keyword>
<dbReference type="SMART" id="SM00448">
    <property type="entry name" value="REC"/>
    <property type="match status" value="1"/>
</dbReference>
<feature type="modified residue" description="Phosphohistidine" evidence="16">
    <location>
        <position position="1136"/>
    </location>
</feature>
<keyword evidence="5" id="KW-0997">Cell inner membrane</keyword>
<dbReference type="CDD" id="cd00082">
    <property type="entry name" value="HisKA"/>
    <property type="match status" value="1"/>
</dbReference>
<dbReference type="PANTHER" id="PTHR43047">
    <property type="entry name" value="TWO-COMPONENT HISTIDINE PROTEIN KINASE"/>
    <property type="match status" value="1"/>
</dbReference>
<organism evidence="23 24">
    <name type="scientific">Ewingella americana (strain ATCC 33852 / DSM 4580 / CCUG 14506 / JCM 5911 / LMG 7869 / NCTC 12157 / CDC 1468-78)</name>
    <dbReference type="NCBI Taxonomy" id="910964"/>
    <lineage>
        <taxon>Bacteria</taxon>
        <taxon>Pseudomonadati</taxon>
        <taxon>Pseudomonadota</taxon>
        <taxon>Gammaproteobacteria</taxon>
        <taxon>Enterobacterales</taxon>
        <taxon>Yersiniaceae</taxon>
        <taxon>Ewingella</taxon>
    </lineage>
</organism>
<dbReference type="SUPFAM" id="SSF47384">
    <property type="entry name" value="Homodimeric domain of signal transducing histidine kinase"/>
    <property type="match status" value="1"/>
</dbReference>